<sequence>MDAAIDSVRLREVVAEHVDAGLVPGAVVAVSRGGRVWLDAVGRAAVDGPPMATDAVVRISSMTKPLTAVLTLLLAQDGVLDLHDPVERWLPELVDRRVLRRLDGPVTATEPAEHRTTVEDLLTMRMGFGFAFEVESCPVADLAAAAGLGMGPPLPSAVPHSPDEWLARFAELPLMEQPGRHWRYELAFAVLGVVLARAAGAPLAQVMAERLLLPLGMADTGFAVPEHARSRLVPCYTADGAGGLALLDGVDDSDWLAAPSFPHAGGGLVSTAPDYLRFARFVLAGGVHEGARLLSGGAVAAMTTDQLTPAQRSGSSAGAFLDGGGWGYGVQVLSTGTGPSSRTSRFGWGGGLGTTWFAHPGHDTTAVLLTQCLPPPGPLVTAFWAALQEGLDD</sequence>
<dbReference type="InterPro" id="IPR001466">
    <property type="entry name" value="Beta-lactam-related"/>
</dbReference>
<reference evidence="2" key="1">
    <citation type="submission" date="2020-02" db="EMBL/GenBank/DDBJ databases">
        <authorList>
            <person name="Meier V. D."/>
        </authorList>
    </citation>
    <scope>NUCLEOTIDE SEQUENCE</scope>
    <source>
        <strain evidence="2">AVDCRST_MAG35</strain>
    </source>
</reference>
<gene>
    <name evidence="2" type="ORF">AVDCRST_MAG35-151</name>
</gene>
<evidence type="ECO:0000313" key="2">
    <source>
        <dbReference type="EMBL" id="CAA9386413.1"/>
    </source>
</evidence>
<dbReference type="EMBL" id="CADCUY010000031">
    <property type="protein sequence ID" value="CAA9386413.1"/>
    <property type="molecule type" value="Genomic_DNA"/>
</dbReference>
<proteinExistence type="predicted"/>
<name>A0A6J4NHW1_9ACTN</name>
<dbReference type="AlphaFoldDB" id="A0A6J4NHW1"/>
<evidence type="ECO:0000259" key="1">
    <source>
        <dbReference type="Pfam" id="PF00144"/>
    </source>
</evidence>
<feature type="domain" description="Beta-lactamase-related" evidence="1">
    <location>
        <begin position="11"/>
        <end position="387"/>
    </location>
</feature>
<dbReference type="PANTHER" id="PTHR43283:SF3">
    <property type="entry name" value="BETA-LACTAMASE FAMILY PROTEIN (AFU_ORTHOLOGUE AFUA_5G07500)"/>
    <property type="match status" value="1"/>
</dbReference>
<dbReference type="Pfam" id="PF00144">
    <property type="entry name" value="Beta-lactamase"/>
    <property type="match status" value="1"/>
</dbReference>
<accession>A0A6J4NHW1</accession>
<dbReference type="Gene3D" id="3.40.710.10">
    <property type="entry name" value="DD-peptidase/beta-lactamase superfamily"/>
    <property type="match status" value="1"/>
</dbReference>
<protein>
    <submittedName>
        <fullName evidence="2">Beta-lactamase class C-like and penicillin binding proteins (PBPs) superfamily</fullName>
    </submittedName>
</protein>
<organism evidence="2">
    <name type="scientific">uncultured Quadrisphaera sp</name>
    <dbReference type="NCBI Taxonomy" id="904978"/>
    <lineage>
        <taxon>Bacteria</taxon>
        <taxon>Bacillati</taxon>
        <taxon>Actinomycetota</taxon>
        <taxon>Actinomycetes</taxon>
        <taxon>Kineosporiales</taxon>
        <taxon>Kineosporiaceae</taxon>
        <taxon>Quadrisphaera</taxon>
        <taxon>environmental samples</taxon>
    </lineage>
</organism>
<dbReference type="InterPro" id="IPR050789">
    <property type="entry name" value="Diverse_Enzym_Activities"/>
</dbReference>
<dbReference type="InterPro" id="IPR012338">
    <property type="entry name" value="Beta-lactam/transpept-like"/>
</dbReference>
<dbReference type="PANTHER" id="PTHR43283">
    <property type="entry name" value="BETA-LACTAMASE-RELATED"/>
    <property type="match status" value="1"/>
</dbReference>
<dbReference type="SUPFAM" id="SSF56601">
    <property type="entry name" value="beta-lactamase/transpeptidase-like"/>
    <property type="match status" value="1"/>
</dbReference>